<feature type="transmembrane region" description="Helical" evidence="1">
    <location>
        <begin position="20"/>
        <end position="38"/>
    </location>
</feature>
<feature type="transmembrane region" description="Helical" evidence="1">
    <location>
        <begin position="331"/>
        <end position="349"/>
    </location>
</feature>
<gene>
    <name evidence="2" type="ORF">U14_00528</name>
</gene>
<feature type="transmembrane region" description="Helical" evidence="1">
    <location>
        <begin position="83"/>
        <end position="100"/>
    </location>
</feature>
<dbReference type="STRING" id="1499966.U14_00528"/>
<keyword evidence="1" id="KW-1133">Transmembrane helix</keyword>
<reference evidence="2" key="1">
    <citation type="journal article" date="2015" name="PeerJ">
        <title>First genomic representation of candidate bacterial phylum KSB3 points to enhanced environmental sensing as a trigger of wastewater bulking.</title>
        <authorList>
            <person name="Sekiguchi Y."/>
            <person name="Ohashi A."/>
            <person name="Parks D.H."/>
            <person name="Yamauchi T."/>
            <person name="Tyson G.W."/>
            <person name="Hugenholtz P."/>
        </authorList>
    </citation>
    <scope>NUCLEOTIDE SEQUENCE [LARGE SCALE GENOMIC DNA]</scope>
</reference>
<dbReference type="InterPro" id="IPR051533">
    <property type="entry name" value="WaaL-like"/>
</dbReference>
<dbReference type="Proteomes" id="UP000030700">
    <property type="component" value="Unassembled WGS sequence"/>
</dbReference>
<dbReference type="AlphaFoldDB" id="A0A0S6VQ94"/>
<feature type="transmembrane region" description="Helical" evidence="1">
    <location>
        <begin position="454"/>
        <end position="476"/>
    </location>
</feature>
<organism evidence="2">
    <name type="scientific">Candidatus Moduliflexus flocculans</name>
    <dbReference type="NCBI Taxonomy" id="1499966"/>
    <lineage>
        <taxon>Bacteria</taxon>
        <taxon>Candidatus Moduliflexota</taxon>
        <taxon>Candidatus Moduliflexia</taxon>
        <taxon>Candidatus Moduliflexales</taxon>
        <taxon>Candidatus Moduliflexaceae</taxon>
    </lineage>
</organism>
<feature type="transmembrane region" description="Helical" evidence="1">
    <location>
        <begin position="199"/>
        <end position="217"/>
    </location>
</feature>
<evidence type="ECO:0000313" key="3">
    <source>
        <dbReference type="Proteomes" id="UP000030700"/>
    </source>
</evidence>
<feature type="transmembrane region" description="Helical" evidence="1">
    <location>
        <begin position="266"/>
        <end position="285"/>
    </location>
</feature>
<dbReference type="EMBL" id="DF820455">
    <property type="protein sequence ID" value="GAK49307.1"/>
    <property type="molecule type" value="Genomic_DNA"/>
</dbReference>
<keyword evidence="3" id="KW-1185">Reference proteome</keyword>
<proteinExistence type="predicted"/>
<sequence>MAYIMRQQGNFSQHVRSEFFEYASLLIAGAGVGLFSAASPIVALLVVFGFAAIAILLYANAFSYSRESTQIAAVADETSDKRYRLLFLLFFLSFFISITIPKSGKTLSGVPITSANILIFISFILWFISVLFSNGFTSRIPLFNTIIVFILYGMLNSILSLFYRNPFRMVLIEFVAFFGFIPAYFLVCTVLRNRHRIEVIVFAIIISLILVCLYGMLQLRFGFERIAVPGITEQYEMIRYAEFGGRWNYIEGGRQKLYSTFQNGNIFGNHLATFLPFLGGIILIIQSQWKKLALSGIFIGVWYTLFLTYSRGALLGGIVGVFALAVIAKKIHFRAVGVLLVFAISLFIFTNQHSDRPELARYNFRRLTSDPNQFSAGRVQRVESAIKKFRQLPLYQKLFGLGLGANLVVDNLYVYLFIKLGVIGFFLLVWTLGKFFITLMRLRTQVDDIRLQSLINGGIAGLIASLVHNIADVLWFFPPLAANFWFLAGISMSIGMTNVQERLCVKGLHASPQNR</sequence>
<evidence type="ECO:0000313" key="2">
    <source>
        <dbReference type="EMBL" id="GAK49307.1"/>
    </source>
</evidence>
<protein>
    <submittedName>
        <fullName evidence="2">O-antigen polymerase</fullName>
    </submittedName>
</protein>
<feature type="transmembrane region" description="Helical" evidence="1">
    <location>
        <begin position="422"/>
        <end position="442"/>
    </location>
</feature>
<accession>A0A0S6VQ94</accession>
<evidence type="ECO:0000256" key="1">
    <source>
        <dbReference type="SAM" id="Phobius"/>
    </source>
</evidence>
<feature type="transmembrane region" description="Helical" evidence="1">
    <location>
        <begin position="169"/>
        <end position="187"/>
    </location>
</feature>
<feature type="transmembrane region" description="Helical" evidence="1">
    <location>
        <begin position="140"/>
        <end position="163"/>
    </location>
</feature>
<keyword evidence="1" id="KW-0472">Membrane</keyword>
<feature type="transmembrane region" description="Helical" evidence="1">
    <location>
        <begin position="297"/>
        <end position="325"/>
    </location>
</feature>
<dbReference type="PANTHER" id="PTHR37422:SF13">
    <property type="entry name" value="LIPOPOLYSACCHARIDE BIOSYNTHESIS PROTEIN PA4999-RELATED"/>
    <property type="match status" value="1"/>
</dbReference>
<name>A0A0S6VQ94_9BACT</name>
<keyword evidence="1" id="KW-0812">Transmembrane</keyword>
<dbReference type="PANTHER" id="PTHR37422">
    <property type="entry name" value="TEICHURONIC ACID BIOSYNTHESIS PROTEIN TUAE"/>
    <property type="match status" value="1"/>
</dbReference>
<feature type="transmembrane region" description="Helical" evidence="1">
    <location>
        <begin position="112"/>
        <end position="133"/>
    </location>
</feature>
<feature type="transmembrane region" description="Helical" evidence="1">
    <location>
        <begin position="44"/>
        <end position="62"/>
    </location>
</feature>
<dbReference type="HOGENOM" id="CLU_528601_0_0_0"/>